<proteinExistence type="predicted"/>
<dbReference type="GO" id="GO:0005975">
    <property type="term" value="P:carbohydrate metabolic process"/>
    <property type="evidence" value="ECO:0007669"/>
    <property type="project" value="UniProtKB-ARBA"/>
</dbReference>
<evidence type="ECO:0000256" key="1">
    <source>
        <dbReference type="ARBA" id="ARBA00022801"/>
    </source>
</evidence>
<dbReference type="OrthoDB" id="8727830at2"/>
<sequence length="701" mass="80036">MSIQLNGDTRIIAPDLPESVSYAIDDVTRDLGKAFTANTHGDHGDIRLRLADLADEQYAVRVDGGDLLLEAGDDLGFIYGLYAISRSVLGVTDLWFWNDQRIEPVDGIDLDDDFHLESTRDAVRYKGFFINDEVLLEDWSVDNDPELPWRRAFETILRLGGNTAIPGSGQRGEPHLPLARRMGLYINQHHATPLGAKLFSEAYPGVSPKWPEDRERFEALWRQGIEDNLGGRTIWTLGFRGQGDSPFWSADPRYTTDEARGKVMSEVIQHQYDMVRELDPNAPCSVYLYGESMDLYRKGVLRFPDDVIKIWSDNGFGRMVSRRQHNDNPRIDAMPGAADTGRNGIYYHASFYDLQAANHITQLCVDPRNVAAELERVLANGGDDLWIINSSNIKPHVFMLDLIARLWREGHADVDAVEYEYAARYFGGAIVTEGRKEPEETYHGDVDEPDVNVMRSVVDCLEGYWQAAVPYGPNWDDKAGEQFFNHVPRMLAVQFMRDRGVADPDLKWMCDNGGIVARSLADQVVYYRSLCEPGAARYRELERRDEIAVLQVEGENPHAAQLMRDSLLLQAQIYRHCVQGALLLCQSLQDAFDGHWRHAFYHAGLAREEYLAADHAMRSREHGKWRGFWRNDCLTDVKQTALVLESLMGYLRAIGDGPHYYQWKRDFLYPAWEKDVMVIMNMENHETDQEIFAAMKATWQD</sequence>
<dbReference type="Gene3D" id="3.20.20.520">
    <property type="entry name" value="Glycosyl hydrolase family 115"/>
    <property type="match status" value="1"/>
</dbReference>
<dbReference type="InterPro" id="IPR029018">
    <property type="entry name" value="Hex-like_dom2"/>
</dbReference>
<evidence type="ECO:0000313" key="2">
    <source>
        <dbReference type="EMBL" id="OXM99856.1"/>
    </source>
</evidence>
<dbReference type="GO" id="GO:0016787">
    <property type="term" value="F:hydrolase activity"/>
    <property type="evidence" value="ECO:0007669"/>
    <property type="project" value="UniProtKB-KW"/>
</dbReference>
<dbReference type="SUPFAM" id="SSF55545">
    <property type="entry name" value="beta-N-acetylhexosaminidase-like domain"/>
    <property type="match status" value="1"/>
</dbReference>
<dbReference type="PANTHER" id="PTHR37842:SF2">
    <property type="entry name" value="GYLCOSYL HYDROLASE 115 C-TERMINAL DOMAIN-CONTAINING PROTEIN"/>
    <property type="match status" value="1"/>
</dbReference>
<keyword evidence="1" id="KW-0378">Hydrolase</keyword>
<gene>
    <name evidence="2" type="ORF">Tam10B_1949</name>
</gene>
<keyword evidence="3" id="KW-1185">Reference proteome</keyword>
<dbReference type="Gene3D" id="3.30.379.10">
    <property type="entry name" value="Chitobiase/beta-hexosaminidase domain 2-like"/>
    <property type="match status" value="1"/>
</dbReference>
<evidence type="ECO:0008006" key="4">
    <source>
        <dbReference type="Google" id="ProtNLM"/>
    </source>
</evidence>
<dbReference type="Pfam" id="PF15979">
    <property type="entry name" value="Glyco_hydro_115"/>
    <property type="match status" value="1"/>
</dbReference>
<dbReference type="RefSeq" id="WP_158214198.1">
    <property type="nucleotide sequence ID" value="NZ_NEWD01000028.1"/>
</dbReference>
<evidence type="ECO:0000313" key="3">
    <source>
        <dbReference type="Proteomes" id="UP000215433"/>
    </source>
</evidence>
<dbReference type="AlphaFoldDB" id="A0A229VW68"/>
<dbReference type="EMBL" id="NEWD01000028">
    <property type="protein sequence ID" value="OXM99856.1"/>
    <property type="molecule type" value="Genomic_DNA"/>
</dbReference>
<reference evidence="2 3" key="1">
    <citation type="submission" date="2017-05" db="EMBL/GenBank/DDBJ databases">
        <title>Bifidobacterium vansinderenii sp. nov.</title>
        <authorList>
            <person name="Lugli G.A."/>
            <person name="Duranti S."/>
            <person name="Mangifesta M."/>
        </authorList>
    </citation>
    <scope>NUCLEOTIDE SEQUENCE [LARGE SCALE GENOMIC DNA]</scope>
    <source>
        <strain evidence="2 3">Tam10B</strain>
    </source>
</reference>
<accession>A0A229VW68</accession>
<comment type="caution">
    <text evidence="2">The sequence shown here is derived from an EMBL/GenBank/DDBJ whole genome shotgun (WGS) entry which is preliminary data.</text>
</comment>
<dbReference type="Proteomes" id="UP000215433">
    <property type="component" value="Unassembled WGS sequence"/>
</dbReference>
<dbReference type="InterPro" id="IPR042301">
    <property type="entry name" value="GH115_sf"/>
</dbReference>
<organism evidence="2 3">
    <name type="scientific">Bifidobacterium vansinderenii</name>
    <dbReference type="NCBI Taxonomy" id="1984871"/>
    <lineage>
        <taxon>Bacteria</taxon>
        <taxon>Bacillati</taxon>
        <taxon>Actinomycetota</taxon>
        <taxon>Actinomycetes</taxon>
        <taxon>Bifidobacteriales</taxon>
        <taxon>Bifidobacteriaceae</taxon>
        <taxon>Bifidobacterium</taxon>
    </lineage>
</organism>
<dbReference type="InterPro" id="IPR031924">
    <property type="entry name" value="GH115"/>
</dbReference>
<dbReference type="PANTHER" id="PTHR37842">
    <property type="match status" value="1"/>
</dbReference>
<name>A0A229VW68_9BIFI</name>
<protein>
    <recommendedName>
        <fullName evidence="4">Glycosyl hydrolase family 115</fullName>
    </recommendedName>
</protein>